<dbReference type="InterPro" id="IPR048366">
    <property type="entry name" value="TNP-like_GBD"/>
</dbReference>
<evidence type="ECO:0000313" key="4">
    <source>
        <dbReference type="Proteomes" id="UP000478052"/>
    </source>
</evidence>
<dbReference type="Proteomes" id="UP000478052">
    <property type="component" value="Unassembled WGS sequence"/>
</dbReference>
<gene>
    <name evidence="3" type="ORF">FWK35_00033406</name>
</gene>
<evidence type="ECO:0000259" key="2">
    <source>
        <dbReference type="Pfam" id="PF21788"/>
    </source>
</evidence>
<proteinExistence type="predicted"/>
<keyword evidence="4" id="KW-1185">Reference proteome</keyword>
<name>A0A6G0VQY2_APHCR</name>
<dbReference type="AlphaFoldDB" id="A0A6G0VQY2"/>
<evidence type="ECO:0000313" key="3">
    <source>
        <dbReference type="EMBL" id="KAF0702805.1"/>
    </source>
</evidence>
<dbReference type="Pfam" id="PF21788">
    <property type="entry name" value="TNP-like_GBD"/>
    <property type="match status" value="1"/>
</dbReference>
<organism evidence="3 4">
    <name type="scientific">Aphis craccivora</name>
    <name type="common">Cowpea aphid</name>
    <dbReference type="NCBI Taxonomy" id="307492"/>
    <lineage>
        <taxon>Eukaryota</taxon>
        <taxon>Metazoa</taxon>
        <taxon>Ecdysozoa</taxon>
        <taxon>Arthropoda</taxon>
        <taxon>Hexapoda</taxon>
        <taxon>Insecta</taxon>
        <taxon>Pterygota</taxon>
        <taxon>Neoptera</taxon>
        <taxon>Paraneoptera</taxon>
        <taxon>Hemiptera</taxon>
        <taxon>Sternorrhyncha</taxon>
        <taxon>Aphidomorpha</taxon>
        <taxon>Aphidoidea</taxon>
        <taxon>Aphididae</taxon>
        <taxon>Aphidini</taxon>
        <taxon>Aphis</taxon>
        <taxon>Aphis</taxon>
    </lineage>
</organism>
<dbReference type="OrthoDB" id="6613714at2759"/>
<accession>A0A6G0VQY2</accession>
<feature type="domain" description="Transposable element P transposase-like RNase H" evidence="1">
    <location>
        <begin position="8"/>
        <end position="86"/>
    </location>
</feature>
<protein>
    <submittedName>
        <fullName evidence="3">MULE domain-containing protein</fullName>
    </submittedName>
</protein>
<reference evidence="3 4" key="1">
    <citation type="submission" date="2019-08" db="EMBL/GenBank/DDBJ databases">
        <title>Whole genome of Aphis craccivora.</title>
        <authorList>
            <person name="Voronova N.V."/>
            <person name="Shulinski R.S."/>
            <person name="Bandarenka Y.V."/>
            <person name="Zhorov D.G."/>
            <person name="Warner D."/>
        </authorList>
    </citation>
    <scope>NUCLEOTIDE SEQUENCE [LARGE SCALE GENOMIC DNA]</scope>
    <source>
        <strain evidence="3">180601</strain>
        <tissue evidence="3">Whole Body</tissue>
    </source>
</reference>
<feature type="non-terminal residue" evidence="3">
    <location>
        <position position="311"/>
    </location>
</feature>
<comment type="caution">
    <text evidence="3">The sequence shown here is derived from an EMBL/GenBank/DDBJ whole genome shotgun (WGS) entry which is preliminary data.</text>
</comment>
<evidence type="ECO:0000259" key="1">
    <source>
        <dbReference type="Pfam" id="PF21787"/>
    </source>
</evidence>
<feature type="non-terminal residue" evidence="3">
    <location>
        <position position="1"/>
    </location>
</feature>
<dbReference type="InterPro" id="IPR048365">
    <property type="entry name" value="TNP-like_RNaseH_N"/>
</dbReference>
<sequence length="311" mass="35876">KIVEEIETKQKSNLKANNALVFMWQSFGENVAQPIAVFTSHGPIKGADLAKLVVKAILLIEDSGGKVIGLTSDGASTNRTMWSSLGISAKKSDFKNYFENPYDPSRNIFVFSDAPHLLKTVRNRLYTNKQFQINPSMPSVKWEFYCKVFNIECNSLTKVCPRLTKEHFDLNNFSKMKVKYAAQVFSRSLAIGIEFYKQKHYESFKDSEETVKFTYIMNNIFDALNRKYPLEGIRKNNKDIQVLRQAIVWLDEWETNVSQGLIPEKYFLTQQTYEGLRITIQSTIDLVEYLLDKCEFSYVLTAKCNQDNLEV</sequence>
<dbReference type="EMBL" id="VUJU01014155">
    <property type="protein sequence ID" value="KAF0702805.1"/>
    <property type="molecule type" value="Genomic_DNA"/>
</dbReference>
<dbReference type="Pfam" id="PF21787">
    <property type="entry name" value="TNP-like_RNaseH_N"/>
    <property type="match status" value="1"/>
</dbReference>
<feature type="domain" description="Transposable element P transposase-like GTP-binding insertion" evidence="2">
    <location>
        <begin position="116"/>
        <end position="230"/>
    </location>
</feature>